<organism evidence="4">
    <name type="scientific">uncultured Sulfurovum sp</name>
    <dbReference type="NCBI Taxonomy" id="269237"/>
    <lineage>
        <taxon>Bacteria</taxon>
        <taxon>Pseudomonadati</taxon>
        <taxon>Campylobacterota</taxon>
        <taxon>Epsilonproteobacteria</taxon>
        <taxon>Campylobacterales</taxon>
        <taxon>Sulfurovaceae</taxon>
        <taxon>Sulfurovum</taxon>
        <taxon>environmental samples</taxon>
    </lineage>
</organism>
<feature type="domain" description="SUI1" evidence="3">
    <location>
        <begin position="45"/>
        <end position="105"/>
    </location>
</feature>
<dbReference type="GO" id="GO:0003743">
    <property type="term" value="F:translation initiation factor activity"/>
    <property type="evidence" value="ECO:0007669"/>
    <property type="project" value="UniProtKB-KW"/>
</dbReference>
<keyword evidence="2" id="KW-0648">Protein biosynthesis</keyword>
<dbReference type="InterPro" id="IPR036877">
    <property type="entry name" value="SUI1_dom_sf"/>
</dbReference>
<dbReference type="GO" id="GO:0006417">
    <property type="term" value="P:regulation of translation"/>
    <property type="evidence" value="ECO:0007669"/>
    <property type="project" value="UniProtKB-KW"/>
</dbReference>
<dbReference type="PROSITE" id="PS50296">
    <property type="entry name" value="SUI1"/>
    <property type="match status" value="1"/>
</dbReference>
<proteinExistence type="predicted"/>
<evidence type="ECO:0000256" key="2">
    <source>
        <dbReference type="ARBA" id="ARBA00022917"/>
    </source>
</evidence>
<protein>
    <submittedName>
        <fullName evidence="4">Translation initiation factor SUI1-related protein</fullName>
    </submittedName>
</protein>
<keyword evidence="4" id="KW-0396">Initiation factor</keyword>
<keyword evidence="1" id="KW-0810">Translation regulation</keyword>
<dbReference type="Pfam" id="PF01253">
    <property type="entry name" value="SUI1"/>
    <property type="match status" value="1"/>
</dbReference>
<evidence type="ECO:0000259" key="3">
    <source>
        <dbReference type="PROSITE" id="PS50296"/>
    </source>
</evidence>
<dbReference type="Gene3D" id="3.30.780.10">
    <property type="entry name" value="SUI1-like domain"/>
    <property type="match status" value="1"/>
</dbReference>
<dbReference type="SUPFAM" id="SSF55159">
    <property type="entry name" value="eIF1-like"/>
    <property type="match status" value="1"/>
</dbReference>
<dbReference type="EMBL" id="CACVAU010000006">
    <property type="protein sequence ID" value="CAA6802146.1"/>
    <property type="molecule type" value="Genomic_DNA"/>
</dbReference>
<evidence type="ECO:0000256" key="1">
    <source>
        <dbReference type="ARBA" id="ARBA00022845"/>
    </source>
</evidence>
<accession>A0A6S6S7B5</accession>
<sequence length="109" mass="12531">MKENLFEMGANLSDEWTSDNKDKTPKKVSTDIKTADKHQLHFAKEKRRGKVVTIVQPFYLSNNELKALLKILKKKLGTGGTIKENRLEFQGEIKEELKVQLKKLGYALK</sequence>
<dbReference type="InterPro" id="IPR005872">
    <property type="entry name" value="SUI1_arc_bac"/>
</dbReference>
<dbReference type="InterPro" id="IPR001950">
    <property type="entry name" value="SUI1"/>
</dbReference>
<reference evidence="4" key="1">
    <citation type="submission" date="2020-01" db="EMBL/GenBank/DDBJ databases">
        <authorList>
            <person name="Meier V. D."/>
            <person name="Meier V D."/>
        </authorList>
    </citation>
    <scope>NUCLEOTIDE SEQUENCE</scope>
    <source>
        <strain evidence="4">HLG_WM_MAG_05</strain>
    </source>
</reference>
<evidence type="ECO:0000313" key="4">
    <source>
        <dbReference type="EMBL" id="CAA6802146.1"/>
    </source>
</evidence>
<dbReference type="PIRSF" id="PIRSF037511">
    <property type="entry name" value="Transl_init_SUI1_pro"/>
    <property type="match status" value="1"/>
</dbReference>
<gene>
    <name evidence="4" type="ORF">HELGO_WM10516</name>
</gene>
<name>A0A6S6S7B5_9BACT</name>
<dbReference type="AlphaFoldDB" id="A0A6S6S7B5"/>